<feature type="region of interest" description="Disordered" evidence="3">
    <location>
        <begin position="1"/>
        <end position="27"/>
    </location>
</feature>
<dbReference type="PANTHER" id="PTHR47942">
    <property type="entry name" value="TETRATRICOPEPTIDE REPEAT (TPR)-LIKE SUPERFAMILY PROTEIN-RELATED"/>
    <property type="match status" value="1"/>
</dbReference>
<dbReference type="Pfam" id="PF13041">
    <property type="entry name" value="PPR_2"/>
    <property type="match status" value="1"/>
</dbReference>
<dbReference type="InterPro" id="IPR051222">
    <property type="entry name" value="PPR/CCM1_RNA-binding"/>
</dbReference>
<dbReference type="InterPro" id="IPR011990">
    <property type="entry name" value="TPR-like_helical_dom_sf"/>
</dbReference>
<protein>
    <submittedName>
        <fullName evidence="4">Pentatricopeptide repeat-containing protein</fullName>
    </submittedName>
</protein>
<reference evidence="4 5" key="1">
    <citation type="submission" date="2020-06" db="EMBL/GenBank/DDBJ databases">
        <title>Transcriptomic and genomic resources for Thalictrum thalictroides and T. hernandezii: Facilitating candidate gene discovery in an emerging model plant lineage.</title>
        <authorList>
            <person name="Arias T."/>
            <person name="Riano-Pachon D.M."/>
            <person name="Di Stilio V.S."/>
        </authorList>
    </citation>
    <scope>NUCLEOTIDE SEQUENCE [LARGE SCALE GENOMIC DNA]</scope>
    <source>
        <strain evidence="5">cv. WT478/WT964</strain>
        <tissue evidence="4">Leaves</tissue>
    </source>
</reference>
<dbReference type="Gene3D" id="1.25.40.10">
    <property type="entry name" value="Tetratricopeptide repeat domain"/>
    <property type="match status" value="2"/>
</dbReference>
<dbReference type="NCBIfam" id="TIGR00756">
    <property type="entry name" value="PPR"/>
    <property type="match status" value="1"/>
</dbReference>
<dbReference type="Pfam" id="PF13812">
    <property type="entry name" value="PPR_3"/>
    <property type="match status" value="1"/>
</dbReference>
<dbReference type="EMBL" id="JABWDY010043761">
    <property type="protein sequence ID" value="KAF5175646.1"/>
    <property type="molecule type" value="Genomic_DNA"/>
</dbReference>
<organism evidence="4 5">
    <name type="scientific">Thalictrum thalictroides</name>
    <name type="common">Rue-anemone</name>
    <name type="synonym">Anemone thalictroides</name>
    <dbReference type="NCBI Taxonomy" id="46969"/>
    <lineage>
        <taxon>Eukaryota</taxon>
        <taxon>Viridiplantae</taxon>
        <taxon>Streptophyta</taxon>
        <taxon>Embryophyta</taxon>
        <taxon>Tracheophyta</taxon>
        <taxon>Spermatophyta</taxon>
        <taxon>Magnoliopsida</taxon>
        <taxon>Ranunculales</taxon>
        <taxon>Ranunculaceae</taxon>
        <taxon>Thalictroideae</taxon>
        <taxon>Thalictrum</taxon>
    </lineage>
</organism>
<feature type="compositionally biased region" description="Polar residues" evidence="3">
    <location>
        <begin position="1"/>
        <end position="17"/>
    </location>
</feature>
<sequence length="207" mass="23216">MHFRFNTTSNANHQTNQSSSSSSSSSSSIPIPIEKLVQQRCKSGSLNLDEALDLFKRLLQNRSLTSVIPFNQLLAAIAKLKTPHHYKTVISLFKTMNSYRIQPDIYTFNILINSSCQLGWSQILRHGLEPDSVTFTALLNEIFMKGKPTQALKLFNTVFNNGYSFSNHITFGIMINGLCKATNTDTALSLVRDLEKRDLKPDGRTSV</sequence>
<keyword evidence="5" id="KW-1185">Reference proteome</keyword>
<comment type="caution">
    <text evidence="4">The sequence shown here is derived from an EMBL/GenBank/DDBJ whole genome shotgun (WGS) entry which is preliminary data.</text>
</comment>
<name>A0A7J6USW5_THATH</name>
<evidence type="ECO:0000256" key="2">
    <source>
        <dbReference type="PROSITE-ProRule" id="PRU00708"/>
    </source>
</evidence>
<evidence type="ECO:0000313" key="5">
    <source>
        <dbReference type="Proteomes" id="UP000554482"/>
    </source>
</evidence>
<dbReference type="AlphaFoldDB" id="A0A7J6USW5"/>
<proteinExistence type="predicted"/>
<dbReference type="PROSITE" id="PS51375">
    <property type="entry name" value="PPR"/>
    <property type="match status" value="1"/>
</dbReference>
<keyword evidence="1" id="KW-0677">Repeat</keyword>
<dbReference type="OrthoDB" id="1934535at2759"/>
<accession>A0A7J6USW5</accession>
<feature type="repeat" description="PPR" evidence="2">
    <location>
        <begin position="167"/>
        <end position="201"/>
    </location>
</feature>
<evidence type="ECO:0000256" key="3">
    <source>
        <dbReference type="SAM" id="MobiDB-lite"/>
    </source>
</evidence>
<evidence type="ECO:0000256" key="1">
    <source>
        <dbReference type="ARBA" id="ARBA00022737"/>
    </source>
</evidence>
<feature type="compositionally biased region" description="Low complexity" evidence="3">
    <location>
        <begin position="18"/>
        <end position="27"/>
    </location>
</feature>
<evidence type="ECO:0000313" key="4">
    <source>
        <dbReference type="EMBL" id="KAF5175646.1"/>
    </source>
</evidence>
<dbReference type="PANTHER" id="PTHR47942:SF16">
    <property type="entry name" value="PENTATRICOPEPTIDE REPEAT DOMAIN CONTAINING PROTEIN-RELATED"/>
    <property type="match status" value="1"/>
</dbReference>
<dbReference type="Proteomes" id="UP000554482">
    <property type="component" value="Unassembled WGS sequence"/>
</dbReference>
<gene>
    <name evidence="4" type="ORF">FRX31_034764</name>
</gene>
<dbReference type="InterPro" id="IPR002885">
    <property type="entry name" value="PPR_rpt"/>
</dbReference>